<feature type="compositionally biased region" description="Basic and acidic residues" evidence="2">
    <location>
        <begin position="511"/>
        <end position="520"/>
    </location>
</feature>
<dbReference type="AlphaFoldDB" id="A0A0L6TX48"/>
<dbReference type="PATRIC" id="fig|52689.4.peg.4029"/>
<dbReference type="RefSeq" id="WP_115028078.1">
    <property type="nucleotide sequence ID" value="NZ_LGYO01000088.1"/>
</dbReference>
<evidence type="ECO:0000256" key="2">
    <source>
        <dbReference type="SAM" id="MobiDB-lite"/>
    </source>
</evidence>
<reference evidence="5" key="1">
    <citation type="submission" date="2015-07" db="EMBL/GenBank/DDBJ databases">
        <title>Draft genome sequence of Acetobacterium bakii DSM 8293, a potential psychrophilic chemical producer through syngas fermentation.</title>
        <authorList>
            <person name="Song Y."/>
            <person name="Hwang S."/>
            <person name="Cho B.-K."/>
        </authorList>
    </citation>
    <scope>NUCLEOTIDE SEQUENCE [LARGE SCALE GENOMIC DNA]</scope>
    <source>
        <strain evidence="5">DSM 8239</strain>
    </source>
</reference>
<dbReference type="InterPro" id="IPR001584">
    <property type="entry name" value="Integrase_cat-core"/>
</dbReference>
<evidence type="ECO:0000259" key="3">
    <source>
        <dbReference type="PROSITE" id="PS50994"/>
    </source>
</evidence>
<feature type="domain" description="Integrase catalytic" evidence="3">
    <location>
        <begin position="131"/>
        <end position="311"/>
    </location>
</feature>
<name>A0A0L6TX48_9FIRM</name>
<dbReference type="GO" id="GO:0003676">
    <property type="term" value="F:nucleic acid binding"/>
    <property type="evidence" value="ECO:0007669"/>
    <property type="project" value="InterPro"/>
</dbReference>
<dbReference type="GO" id="GO:0015074">
    <property type="term" value="P:DNA integration"/>
    <property type="evidence" value="ECO:0007669"/>
    <property type="project" value="InterPro"/>
</dbReference>
<dbReference type="PANTHER" id="PTHR35004">
    <property type="entry name" value="TRANSPOSASE RV3428C-RELATED"/>
    <property type="match status" value="1"/>
</dbReference>
<evidence type="ECO:0000256" key="1">
    <source>
        <dbReference type="ARBA" id="ARBA00009277"/>
    </source>
</evidence>
<dbReference type="EMBL" id="LGYO01000088">
    <property type="protein sequence ID" value="KNZ40150.1"/>
    <property type="molecule type" value="Genomic_DNA"/>
</dbReference>
<accession>A0A0L6TX48</accession>
<dbReference type="NCBIfam" id="NF033546">
    <property type="entry name" value="transpos_IS21"/>
    <property type="match status" value="1"/>
</dbReference>
<sequence length="520" mass="59438">MVNYREILRLSCLNYTQRQIAASVHSSRNTIREVLDAASKAGIEWPLDEAVTNEILLATFYPGRLSADNLRKEADYSIIHKELAKPGVNLSLLWSEYCESCYAAGNTPYMYSQFCDKYRHWARVTKATMRIRHKPGDVMQVDWAGNIIPIQDPFTGDITEAYLFVAVLPCSCYVYAEACEDMTSGKWLSCHAHAYSYYGGVARLLLPDNLKAGVIKNTRYETILNRSYQELAEYYDTAIVPARVYHPKDKSLVEGSVKYASTWIIAALRNHRFFSITEVKKAVIEKLEELNHFPFKKREGNRHSAYDNEERDFMKPLPFTPYEPAVWSTVKLPQDYLISDGKNKYSVPFDLIGEDVDIRMTEKTVEVFFHGSRVSSHPRSAIQLREPVVRFEHMPLAHQKYLSYSAEEFQAWAQSIGEHTSAVIKLFLAAGREPEQGYKSCASLTKLADRYSHERLEKACERVLLYSNSPTIRNISTILKNGQDKIKTSQTPKLEASPESSKRYGITRGADYFRKGGDQK</sequence>
<gene>
    <name evidence="4" type="ORF">AKG39_19205</name>
</gene>
<dbReference type="OrthoDB" id="3193769at2"/>
<dbReference type="SUPFAM" id="SSF53098">
    <property type="entry name" value="Ribonuclease H-like"/>
    <property type="match status" value="1"/>
</dbReference>
<dbReference type="InterPro" id="IPR036397">
    <property type="entry name" value="RNaseH_sf"/>
</dbReference>
<dbReference type="PANTHER" id="PTHR35004:SF8">
    <property type="entry name" value="TRANSPOSASE RV3428C-RELATED"/>
    <property type="match status" value="1"/>
</dbReference>
<evidence type="ECO:0000313" key="5">
    <source>
        <dbReference type="Proteomes" id="UP000036873"/>
    </source>
</evidence>
<evidence type="ECO:0000313" key="4">
    <source>
        <dbReference type="EMBL" id="KNZ40150.1"/>
    </source>
</evidence>
<proteinExistence type="inferred from homology"/>
<dbReference type="InterPro" id="IPR012337">
    <property type="entry name" value="RNaseH-like_sf"/>
</dbReference>
<keyword evidence="5" id="KW-1185">Reference proteome</keyword>
<dbReference type="InterPro" id="IPR054353">
    <property type="entry name" value="IstA-like_C"/>
</dbReference>
<dbReference type="PROSITE" id="PS50994">
    <property type="entry name" value="INTEGRASE"/>
    <property type="match status" value="1"/>
</dbReference>
<organism evidence="4 5">
    <name type="scientific">Acetobacterium bakii</name>
    <dbReference type="NCBI Taxonomy" id="52689"/>
    <lineage>
        <taxon>Bacteria</taxon>
        <taxon>Bacillati</taxon>
        <taxon>Bacillota</taxon>
        <taxon>Clostridia</taxon>
        <taxon>Eubacteriales</taxon>
        <taxon>Eubacteriaceae</taxon>
        <taxon>Acetobacterium</taxon>
    </lineage>
</organism>
<comment type="caution">
    <text evidence="4">The sequence shown here is derived from an EMBL/GenBank/DDBJ whole genome shotgun (WGS) entry which is preliminary data.</text>
</comment>
<comment type="similarity">
    <text evidence="1">Belongs to the transposase IS21/IS408/IS1162 family.</text>
</comment>
<dbReference type="STRING" id="52689.AKG39_19205"/>
<dbReference type="Proteomes" id="UP000036873">
    <property type="component" value="Unassembled WGS sequence"/>
</dbReference>
<feature type="region of interest" description="Disordered" evidence="2">
    <location>
        <begin position="483"/>
        <end position="520"/>
    </location>
</feature>
<dbReference type="Pfam" id="PF22483">
    <property type="entry name" value="Mu-transpos_C_2"/>
    <property type="match status" value="1"/>
</dbReference>
<protein>
    <submittedName>
        <fullName evidence="4">Integrase</fullName>
    </submittedName>
</protein>
<dbReference type="Gene3D" id="3.30.420.10">
    <property type="entry name" value="Ribonuclease H-like superfamily/Ribonuclease H"/>
    <property type="match status" value="1"/>
</dbReference>